<sequence>ISSSANAAAVAAAYFCHFFSLSAHVGPRAVVGRRLVSVDPDAEAPGPQDEMPAYTPHVVFGMVAG</sequence>
<protein>
    <submittedName>
        <fullName evidence="1">Uncharacterized protein</fullName>
    </submittedName>
</protein>
<evidence type="ECO:0000313" key="1">
    <source>
        <dbReference type="EMBL" id="KAK3492957.1"/>
    </source>
</evidence>
<feature type="non-terminal residue" evidence="1">
    <location>
        <position position="1"/>
    </location>
</feature>
<name>A0AAJ0I8M4_9PEZI</name>
<evidence type="ECO:0000313" key="2">
    <source>
        <dbReference type="Proteomes" id="UP001285908"/>
    </source>
</evidence>
<accession>A0AAJ0I8M4</accession>
<comment type="caution">
    <text evidence="1">The sequence shown here is derived from an EMBL/GenBank/DDBJ whole genome shotgun (WGS) entry which is preliminary data.</text>
</comment>
<dbReference type="GeneID" id="87872598"/>
<proteinExistence type="predicted"/>
<gene>
    <name evidence="1" type="ORF">B0T23DRAFT_317065</name>
</gene>
<keyword evidence="2" id="KW-1185">Reference proteome</keyword>
<dbReference type="AlphaFoldDB" id="A0AAJ0I8M4"/>
<dbReference type="RefSeq" id="XP_062693415.1">
    <property type="nucleotide sequence ID" value="XM_062834976.1"/>
</dbReference>
<reference evidence="1 2" key="1">
    <citation type="journal article" date="2023" name="Mol. Phylogenet. Evol.">
        <title>Genome-scale phylogeny and comparative genomics of the fungal order Sordariales.</title>
        <authorList>
            <person name="Hensen N."/>
            <person name="Bonometti L."/>
            <person name="Westerberg I."/>
            <person name="Brannstrom I.O."/>
            <person name="Guillou S."/>
            <person name="Cros-Aarteil S."/>
            <person name="Calhoun S."/>
            <person name="Haridas S."/>
            <person name="Kuo A."/>
            <person name="Mondo S."/>
            <person name="Pangilinan J."/>
            <person name="Riley R."/>
            <person name="LaButti K."/>
            <person name="Andreopoulos B."/>
            <person name="Lipzen A."/>
            <person name="Chen C."/>
            <person name="Yan M."/>
            <person name="Daum C."/>
            <person name="Ng V."/>
            <person name="Clum A."/>
            <person name="Steindorff A."/>
            <person name="Ohm R.A."/>
            <person name="Martin F."/>
            <person name="Silar P."/>
            <person name="Natvig D.O."/>
            <person name="Lalanne C."/>
            <person name="Gautier V."/>
            <person name="Ament-Velasquez S.L."/>
            <person name="Kruys A."/>
            <person name="Hutchinson M.I."/>
            <person name="Powell A.J."/>
            <person name="Barry K."/>
            <person name="Miller A.N."/>
            <person name="Grigoriev I.V."/>
            <person name="Debuchy R."/>
            <person name="Gladieux P."/>
            <person name="Hiltunen Thoren M."/>
            <person name="Johannesson H."/>
        </authorList>
    </citation>
    <scope>NUCLEOTIDE SEQUENCE [LARGE SCALE GENOMIC DNA]</scope>
    <source>
        <strain evidence="1 2">FGSC 10403</strain>
    </source>
</reference>
<dbReference type="Proteomes" id="UP001285908">
    <property type="component" value="Unassembled WGS sequence"/>
</dbReference>
<dbReference type="EMBL" id="JAULSX010000004">
    <property type="protein sequence ID" value="KAK3492957.1"/>
    <property type="molecule type" value="Genomic_DNA"/>
</dbReference>
<organism evidence="1 2">
    <name type="scientific">Neurospora hispaniola</name>
    <dbReference type="NCBI Taxonomy" id="588809"/>
    <lineage>
        <taxon>Eukaryota</taxon>
        <taxon>Fungi</taxon>
        <taxon>Dikarya</taxon>
        <taxon>Ascomycota</taxon>
        <taxon>Pezizomycotina</taxon>
        <taxon>Sordariomycetes</taxon>
        <taxon>Sordariomycetidae</taxon>
        <taxon>Sordariales</taxon>
        <taxon>Sordariaceae</taxon>
        <taxon>Neurospora</taxon>
    </lineage>
</organism>